<comment type="caution">
    <text evidence="1">The sequence shown here is derived from an EMBL/GenBank/DDBJ whole genome shotgun (WGS) entry which is preliminary data.</text>
</comment>
<protein>
    <recommendedName>
        <fullName evidence="3">TonB C-terminal domain-containing protein</fullName>
    </recommendedName>
</protein>
<dbReference type="Proteomes" id="UP001497602">
    <property type="component" value="Unassembled WGS sequence"/>
</dbReference>
<evidence type="ECO:0000313" key="1">
    <source>
        <dbReference type="EMBL" id="CAL2105813.1"/>
    </source>
</evidence>
<evidence type="ECO:0000313" key="2">
    <source>
        <dbReference type="Proteomes" id="UP001497602"/>
    </source>
</evidence>
<reference evidence="1 2" key="1">
    <citation type="submission" date="2024-05" db="EMBL/GenBank/DDBJ databases">
        <authorList>
            <person name="Duchaud E."/>
        </authorList>
    </citation>
    <scope>NUCLEOTIDE SEQUENCE [LARGE SCALE GENOMIC DNA]</scope>
    <source>
        <strain evidence="1">Ena-SAMPLE-TAB-13-05-2024-13:56:06:370-140305</strain>
    </source>
</reference>
<name>A0ABP1F5V2_9FLAO</name>
<gene>
    <name evidence="1" type="ORF">T190115A13A_190057</name>
</gene>
<dbReference type="PROSITE" id="PS51257">
    <property type="entry name" value="PROKAR_LIPOPROTEIN"/>
    <property type="match status" value="1"/>
</dbReference>
<organism evidence="1 2">
    <name type="scientific">Tenacibaculum vairaonense</name>
    <dbReference type="NCBI Taxonomy" id="3137860"/>
    <lineage>
        <taxon>Bacteria</taxon>
        <taxon>Pseudomonadati</taxon>
        <taxon>Bacteroidota</taxon>
        <taxon>Flavobacteriia</taxon>
        <taxon>Flavobacteriales</taxon>
        <taxon>Flavobacteriaceae</taxon>
        <taxon>Tenacibaculum</taxon>
    </lineage>
</organism>
<keyword evidence="2" id="KW-1185">Reference proteome</keyword>
<dbReference type="EMBL" id="CAXJRC010000010">
    <property type="protein sequence ID" value="CAL2105813.1"/>
    <property type="molecule type" value="Genomic_DNA"/>
</dbReference>
<accession>A0ABP1F5V2</accession>
<dbReference type="RefSeq" id="WP_348703778.1">
    <property type="nucleotide sequence ID" value="NZ_CAXIYA010000011.1"/>
</dbReference>
<proteinExistence type="predicted"/>
<evidence type="ECO:0008006" key="3">
    <source>
        <dbReference type="Google" id="ProtNLM"/>
    </source>
</evidence>
<sequence>MMRFFYWTFFFCTLTFSSCDYFSFSSKPQPILIDTIVDFTKVDNSPAFIACRNLIDTEKTNCFRKELHRKIANYLTSVNFTVEETIDETIFLHLQISNKGVILLKEIEASSYTLEQIPALDSLLKASIQKLPTITPATKRGIPVNTTYKLPIKIEIAN</sequence>